<gene>
    <name evidence="14" type="ORF">MRX98_11800</name>
</gene>
<dbReference type="Gene3D" id="3.30.70.3290">
    <property type="match status" value="1"/>
</dbReference>
<evidence type="ECO:0000256" key="9">
    <source>
        <dbReference type="ARBA" id="ARBA00023160"/>
    </source>
</evidence>
<dbReference type="GO" id="GO:0004315">
    <property type="term" value="F:3-oxoacyl-[acyl-carrier-protein] synthase activity"/>
    <property type="evidence" value="ECO:0007669"/>
    <property type="project" value="InterPro"/>
</dbReference>
<comment type="similarity">
    <text evidence="11">Belongs to the thiolase-like superfamily. Beta-ketoacyl-ACP synthases family.</text>
</comment>
<dbReference type="Pfam" id="PF16197">
    <property type="entry name" value="KAsynt_C_assoc"/>
    <property type="match status" value="1"/>
</dbReference>
<evidence type="ECO:0000313" key="14">
    <source>
        <dbReference type="EMBL" id="MCJ8501259.1"/>
    </source>
</evidence>
<feature type="compositionally biased region" description="Pro residues" evidence="12">
    <location>
        <begin position="1491"/>
        <end position="1503"/>
    </location>
</feature>
<dbReference type="Gene3D" id="3.40.47.10">
    <property type="match status" value="2"/>
</dbReference>
<comment type="caution">
    <text evidence="14">The sequence shown here is derived from an EMBL/GenBank/DDBJ whole genome shotgun (WGS) entry which is preliminary data.</text>
</comment>
<evidence type="ECO:0000259" key="13">
    <source>
        <dbReference type="PROSITE" id="PS52004"/>
    </source>
</evidence>
<dbReference type="Gene3D" id="3.40.366.10">
    <property type="entry name" value="Malonyl-Coenzyme A Acyl Carrier Protein, domain 2"/>
    <property type="match status" value="2"/>
</dbReference>
<dbReference type="PANTHER" id="PTHR43074">
    <property type="entry name" value="OMEGA-3 POLYUNSATURATED FATTY ACID SYNTHASE PFAB-RELATED"/>
    <property type="match status" value="1"/>
</dbReference>
<dbReference type="RefSeq" id="WP_246908141.1">
    <property type="nucleotide sequence ID" value="NZ_JALJRB010000012.1"/>
</dbReference>
<dbReference type="InterPro" id="IPR010083">
    <property type="entry name" value="FabA"/>
</dbReference>
<dbReference type="PROSITE" id="PS00606">
    <property type="entry name" value="KS3_1"/>
    <property type="match status" value="1"/>
</dbReference>
<dbReference type="InterPro" id="IPR029069">
    <property type="entry name" value="HotDog_dom_sf"/>
</dbReference>
<keyword evidence="8" id="KW-0443">Lipid metabolism</keyword>
<feature type="domain" description="Ketosynthase family 3 (KS3)" evidence="13">
    <location>
        <begin position="4"/>
        <end position="445"/>
    </location>
</feature>
<dbReference type="InterPro" id="IPR020841">
    <property type="entry name" value="PKS_Beta-ketoAc_synthase_dom"/>
</dbReference>
<feature type="compositionally biased region" description="Low complexity" evidence="12">
    <location>
        <begin position="1455"/>
        <end position="1485"/>
    </location>
</feature>
<sequence>MENKPFVAVVGMSGVFPGAMGVGPFWDNISGKVDAVAEVPAARWGTLVDWVYSDKPAPDRTYSRRACLVNTFEWDGGGTALDPAFLQRLEPWFQWVVYGAREALADCRTEGLDLARAGVILAAIALPTAASSLLSRQILSEPLFAGIGRAAADAAVPSAETRFAARVVARPAALVARALGLGGEVYTLDAACASSLYAVQLACTALQAGRADLMIAGGVSGADNLYTQIGFSQLRALSPSGRCAPFDKTADGLVVGEGAGVVVLKRLDDAVRDGDPVYGVIRGIGLSNDMRGNLLAPESDGQLRAMRAAYAAAGWRPWDVDYIECHGAGTPVGDATELRSLRALWADAPAAAGPCALGAVKSMIGHLLTGAGAAGMIKVLLGLHHRTLPPSLKFTAPAADSPLRDGPFRVQTEPVPWPERDDRPPRAAVSAFGFGGINAHLLLEGWPAVAADKQSAAVAVQPVPPDESPRMAVDDETTAVAIVGMDLHLGRLDGLTAFEQAVFGGRTAMIPPPEGRWKASEAVDRRLGKPLAAAGFVQEVAVKMGAFRIPPGEIPDILPQQLLMLQTAAGALQDAGLPLHQHRESMGAVIGIAFDQEAGNFHLRWVLPELLQRLQDGEGGTENGAGIIGRHDDPAHADWWAAAREGCGPPLTATRTLGALGGIVASRIAREFRFGAPSFVVSAEAASGLRAVAIAADMLRSGRADAMLVGAVDLTCDERNLATLYDRTTLSTTGRVRPFDAAADGGLPGEGAVALVLKRLSDARADGDRIYALIRGVDGAHGGNGDATHPTVSTYARSLQAAHRAAQVPVEAVGLVETHGSGIPAEDAIEAEALQQMFKSGDRPPERRVAVGALKPLTGHTGVAAGLASLAKAALSLHHRLLPPLPHFFGPRHEGWSADHFHFPRSAAYWAADRDDGPRTACVGAMTADGGCMHAILQQADDGQPARTQAIPPASAPSRPMGPLPYGLFLLHGAETDDLAARLDQLEAMVNKDTAVPADSAMERLAHQWFRRDPEPHRGGRHMALLAHSPQELRQHIATARRLLQNNEERLMGGRGGVCYLPRFQAQGDGAGEVAFVFPGSGNHYVGMGRHLGTHWPEVLRQMEHRTEQLRSQMLPHLFDPWRIEWGPGWQSEAYEALVADPLHTIFGQVVFGGQMARLLRRFNLRPDAVIGYSLGESAGLFALDAWPDHGRMLARLADSDLFRTQLCGPCEALRRAWRLPAERPIQWRVAVVNRPAAQVDAALAHTPHVRRLIVNTPGECVIGGLEEEVAAVVARLKCEALYLDGVVTVHCDAAQPVAEAYAALHRFPTTPVAGVRFYSGAAGAAYPVSEEACAASILRQALEGFDFPQTIRQAYADGVRLFVEVGPQGSCTRMIRQILEDKPHLAVAANARGEDECLPLLKCLGTLAAAGQPVDLAPLFGYAETFFGRPGPSGGQVIRVPVGGQAPVLPPLPSAARESTTAADAAAEPARTATAGADAVSASGPQAERPAPPRQTPEPHPQSVPEYPHREGPPPTPPYGRADDPDVAQDAEARALQAMIDELSDNAAATARAHEQFLDLTRDMTRQMSEAFQMQHQLLEMMADMGLGPQPPRLDPGGPPPPADLPDPYVTASQTAAAPSPGTPAGPAVAPQAPAFTREQCMAFAVGAVGEVLGPDFAVIDTYKARVRLPDEPLMLVDRILRVEGEKRSLGSGRVVTEHDVRPGAWYLDGDRAPVCISVEAGQADLFLCSYLGIDHQVKGERTYRLLDATIRFHRGLPRPGETIRYDIQIDKFVRQGETYLFFFRYEGRIGDRPLITMTDGCAGFFTEQEVIQSGGILLSAEDRAPGARVDGAPFTPLVPLADTTCDDDQVEALRRGDAGACFGPAFAGVRLPHALRLPGGRMRLIHRIVQLQPGGGRFGKGYVKAEADIHPDDWFLTCHFVDDQVMPGTLMYECCAHALRVLLLRLGWVTDRADTAYEPVPGLPCRLKCRGPVTPRTRKVHYAVEIKEIGYRPEPYVVADAHMYADDRYIVFFKDMSMQLTGLDEPTIADFWHRLHGAAVDTGRSAAVPSSERPADAAPVSTTPLFGHDRILAFAVGNPSEAFGEPYRVFDRQRTIARLPGPPYCFLDRISAIEPPPWELKADGWVEAAYDVPADAWYFAADRSGVMPFAVLLEIALQPCGWLAAYAGSALRSEKDLKFRNLGGQATLHHNIPPADRTLIMRTRITKVSEAADMIIEHFDFQVLSDDRRPIYTGSTYFGFFTARALQDQKGMRTAVYEPAAPPAADAVVDHPLPVAPPRNPDQVPEATVFSADGLQMPAKALAMIDVIDRLDPAGGPQGLGYVRGHKRVDPDEWFFKAHFYQDPVCPGSLGIESFIQLLKFYAIHRWPDKISSHRFEMVTRQPHQWEYRGQVIPTNRKVTVEAMITGVDDGDAPSLTADGWLHVDGLCIYKMTGFRLRLQR</sequence>
<evidence type="ECO:0000256" key="11">
    <source>
        <dbReference type="RuleBase" id="RU003694"/>
    </source>
</evidence>
<dbReference type="SMART" id="SM00827">
    <property type="entry name" value="PKS_AT"/>
    <property type="match status" value="1"/>
</dbReference>
<keyword evidence="5" id="KW-0597">Phosphoprotein</keyword>
<dbReference type="GO" id="GO:0019171">
    <property type="term" value="F:(3R)-hydroxyacyl-[acyl-carrier-protein] dehydratase activity"/>
    <property type="evidence" value="ECO:0007669"/>
    <property type="project" value="InterPro"/>
</dbReference>
<evidence type="ECO:0000256" key="8">
    <source>
        <dbReference type="ARBA" id="ARBA00023098"/>
    </source>
</evidence>
<organism evidence="14 15">
    <name type="scientific">Desulfatitalea alkaliphila</name>
    <dbReference type="NCBI Taxonomy" id="2929485"/>
    <lineage>
        <taxon>Bacteria</taxon>
        <taxon>Pseudomonadati</taxon>
        <taxon>Thermodesulfobacteriota</taxon>
        <taxon>Desulfobacteria</taxon>
        <taxon>Desulfobacterales</taxon>
        <taxon>Desulfosarcinaceae</taxon>
        <taxon>Desulfatitalea</taxon>
    </lineage>
</organism>
<dbReference type="CDD" id="cd01287">
    <property type="entry name" value="FabA"/>
    <property type="match status" value="1"/>
</dbReference>
<keyword evidence="7" id="KW-0276">Fatty acid metabolism</keyword>
<feature type="region of interest" description="Disordered" evidence="12">
    <location>
        <begin position="1586"/>
        <end position="1632"/>
    </location>
</feature>
<evidence type="ECO:0000256" key="2">
    <source>
        <dbReference type="ARBA" id="ARBA00006714"/>
    </source>
</evidence>
<evidence type="ECO:0000256" key="5">
    <source>
        <dbReference type="ARBA" id="ARBA00022553"/>
    </source>
</evidence>
<dbReference type="Gene3D" id="3.10.129.10">
    <property type="entry name" value="Hotdog Thioesterase"/>
    <property type="match status" value="4"/>
</dbReference>
<name>A0AA41R274_9BACT</name>
<dbReference type="EMBL" id="JALJRB010000012">
    <property type="protein sequence ID" value="MCJ8501259.1"/>
    <property type="molecule type" value="Genomic_DNA"/>
</dbReference>
<evidence type="ECO:0000256" key="10">
    <source>
        <dbReference type="ARBA" id="ARBA00023239"/>
    </source>
</evidence>
<dbReference type="InterPro" id="IPR016035">
    <property type="entry name" value="Acyl_Trfase/lysoPLipase"/>
</dbReference>
<keyword evidence="9" id="KW-0275">Fatty acid biosynthesis</keyword>
<dbReference type="InterPro" id="IPR014030">
    <property type="entry name" value="Ketoacyl_synth_N"/>
</dbReference>
<keyword evidence="15" id="KW-1185">Reference proteome</keyword>
<dbReference type="SMART" id="SM00825">
    <property type="entry name" value="PKS_KS"/>
    <property type="match status" value="2"/>
</dbReference>
<keyword evidence="6 11" id="KW-0808">Transferase</keyword>
<dbReference type="InterPro" id="IPR016039">
    <property type="entry name" value="Thiolase-like"/>
</dbReference>
<dbReference type="InterPro" id="IPR001227">
    <property type="entry name" value="Ac_transferase_dom_sf"/>
</dbReference>
<dbReference type="CDD" id="cd00833">
    <property type="entry name" value="PKS"/>
    <property type="match status" value="2"/>
</dbReference>
<dbReference type="SUPFAM" id="SSF52151">
    <property type="entry name" value="FabD/lysophospholipase-like"/>
    <property type="match status" value="1"/>
</dbReference>
<protein>
    <recommendedName>
        <fullName evidence="13">Ketosynthase family 3 (KS3) domain-containing protein</fullName>
    </recommendedName>
</protein>
<dbReference type="InterPro" id="IPR018201">
    <property type="entry name" value="Ketoacyl_synth_AS"/>
</dbReference>
<dbReference type="SUPFAM" id="SSF54637">
    <property type="entry name" value="Thioesterase/thiol ester dehydrase-isomerase"/>
    <property type="match status" value="4"/>
</dbReference>
<dbReference type="GO" id="GO:0005737">
    <property type="term" value="C:cytoplasm"/>
    <property type="evidence" value="ECO:0007669"/>
    <property type="project" value="InterPro"/>
</dbReference>
<dbReference type="PROSITE" id="PS52004">
    <property type="entry name" value="KS3_2"/>
    <property type="match status" value="2"/>
</dbReference>
<comment type="similarity">
    <text evidence="2">Belongs to the thioester dehydratase family. FabA subfamily.</text>
</comment>
<evidence type="ECO:0000313" key="15">
    <source>
        <dbReference type="Proteomes" id="UP001165427"/>
    </source>
</evidence>
<accession>A0AA41R274</accession>
<dbReference type="PANTHER" id="PTHR43074:SF1">
    <property type="entry name" value="BETA-KETOACYL SYNTHASE FAMILY PROTEIN-RELATED"/>
    <property type="match status" value="1"/>
</dbReference>
<reference evidence="14" key="1">
    <citation type="submission" date="2022-04" db="EMBL/GenBank/DDBJ databases">
        <title>Desulfatitalea alkaliphila sp. nov., a novel anaerobic sulfate-reducing bacterium isolated from terrestrial mud volcano, Taman Peninsula, Russia.</title>
        <authorList>
            <person name="Khomyakova M.A."/>
            <person name="Merkel A.Y."/>
            <person name="Slobodkin A.I."/>
        </authorList>
    </citation>
    <scope>NUCLEOTIDE SEQUENCE</scope>
    <source>
        <strain evidence="14">M08but</strain>
    </source>
</reference>
<dbReference type="GO" id="GO:0006633">
    <property type="term" value="P:fatty acid biosynthetic process"/>
    <property type="evidence" value="ECO:0007669"/>
    <property type="project" value="UniProtKB-KW"/>
</dbReference>
<evidence type="ECO:0000256" key="1">
    <source>
        <dbReference type="ARBA" id="ARBA00005194"/>
    </source>
</evidence>
<dbReference type="InterPro" id="IPR014043">
    <property type="entry name" value="Acyl_transferase_dom"/>
</dbReference>
<dbReference type="InterPro" id="IPR032821">
    <property type="entry name" value="PKS_assoc"/>
</dbReference>
<dbReference type="Pfam" id="PF07977">
    <property type="entry name" value="FabA"/>
    <property type="match status" value="4"/>
</dbReference>
<comment type="pathway">
    <text evidence="1">Lipid metabolism; fatty acid biosynthesis.</text>
</comment>
<feature type="domain" description="Ketosynthase family 3 (KS3)" evidence="13">
    <location>
        <begin position="477"/>
        <end position="939"/>
    </location>
</feature>
<dbReference type="Pfam" id="PF00109">
    <property type="entry name" value="ketoacyl-synt"/>
    <property type="match status" value="2"/>
</dbReference>
<dbReference type="SUPFAM" id="SSF53901">
    <property type="entry name" value="Thiolase-like"/>
    <property type="match status" value="2"/>
</dbReference>
<feature type="compositionally biased region" description="Pro residues" evidence="12">
    <location>
        <begin position="1590"/>
        <end position="1606"/>
    </location>
</feature>
<keyword evidence="4" id="KW-0444">Lipid biosynthesis</keyword>
<keyword evidence="3" id="KW-0596">Phosphopantetheine</keyword>
<evidence type="ECO:0000256" key="7">
    <source>
        <dbReference type="ARBA" id="ARBA00022832"/>
    </source>
</evidence>
<evidence type="ECO:0000256" key="4">
    <source>
        <dbReference type="ARBA" id="ARBA00022516"/>
    </source>
</evidence>
<dbReference type="Pfam" id="PF02801">
    <property type="entry name" value="Ketoacyl-synt_C"/>
    <property type="match status" value="2"/>
</dbReference>
<feature type="compositionally biased region" description="Low complexity" evidence="12">
    <location>
        <begin position="1607"/>
        <end position="1632"/>
    </location>
</feature>
<dbReference type="Proteomes" id="UP001165427">
    <property type="component" value="Unassembled WGS sequence"/>
</dbReference>
<proteinExistence type="inferred from homology"/>
<dbReference type="InterPro" id="IPR052568">
    <property type="entry name" value="PKS-FAS_Synthase"/>
</dbReference>
<evidence type="ECO:0000256" key="6">
    <source>
        <dbReference type="ARBA" id="ARBA00022679"/>
    </source>
</evidence>
<keyword evidence="10" id="KW-0456">Lyase</keyword>
<feature type="region of interest" description="Disordered" evidence="12">
    <location>
        <begin position="1450"/>
        <end position="1526"/>
    </location>
</feature>
<evidence type="ECO:0000256" key="3">
    <source>
        <dbReference type="ARBA" id="ARBA00022450"/>
    </source>
</evidence>
<dbReference type="InterPro" id="IPR013114">
    <property type="entry name" value="FabA_FabZ"/>
</dbReference>
<evidence type="ECO:0000256" key="12">
    <source>
        <dbReference type="SAM" id="MobiDB-lite"/>
    </source>
</evidence>
<dbReference type="InterPro" id="IPR014031">
    <property type="entry name" value="Ketoacyl_synth_C"/>
</dbReference>